<comment type="caution">
    <text evidence="2">The sequence shown here is derived from an EMBL/GenBank/DDBJ whole genome shotgun (WGS) entry which is preliminary data.</text>
</comment>
<dbReference type="PANTHER" id="PTHR31170">
    <property type="entry name" value="BNAC04G53230D PROTEIN"/>
    <property type="match status" value="1"/>
</dbReference>
<protein>
    <submittedName>
        <fullName evidence="2">Uncharacterized protein</fullName>
    </submittedName>
</protein>
<dbReference type="PANTHER" id="PTHR31170:SF17">
    <property type="match status" value="1"/>
</dbReference>
<sequence>MARFSAMKVPDEARKGNEDNFMPSYVSIGPLHAHKNPQFKAMEDIKTKYVKSFLKRADPEKPPMKEQEICGLLRTKASWSASYFYAEEVTDGIREDFTQMLMRDGCFIIEFFLWQTESKEGEAVFIEIDPNYKIETKAIMKDLLLLENQLPWEVLELLFDGICKKTEINLENLAFTSFQRLTPCKQMRPPSPPGTGKNISSSIKKLHLLDCFRHYLLGSKARNFDTGSRPVDPKFLNVPSVAELVEVKVKFTAILKSRYMADITFAEQGEMKIPQICVDTYTEHLFRNLLAFERGDPNVPSLFTSYIVLLKYLIKTKEDAEHLQKTNVLTYYTSSENLVSFFHSLYIDTSFRSILYTGLRGDLNKFYNARWNKWHAALIRNYCNNPWMIIATVGAFVIAGLTVVQTIYTILGYHEP</sequence>
<name>A0A6A1VZP0_9ROSI</name>
<reference evidence="2 3" key="1">
    <citation type="journal article" date="2019" name="Plant Biotechnol. J.">
        <title>The red bayberry genome and genetic basis of sex determination.</title>
        <authorList>
            <person name="Jia H.M."/>
            <person name="Jia H.J."/>
            <person name="Cai Q.L."/>
            <person name="Wang Y."/>
            <person name="Zhao H.B."/>
            <person name="Yang W.F."/>
            <person name="Wang G.Y."/>
            <person name="Li Y.H."/>
            <person name="Zhan D.L."/>
            <person name="Shen Y.T."/>
            <person name="Niu Q.F."/>
            <person name="Chang L."/>
            <person name="Qiu J."/>
            <person name="Zhao L."/>
            <person name="Xie H.B."/>
            <person name="Fu W.Y."/>
            <person name="Jin J."/>
            <person name="Li X.W."/>
            <person name="Jiao Y."/>
            <person name="Zhou C.C."/>
            <person name="Tu T."/>
            <person name="Chai C.Y."/>
            <person name="Gao J.L."/>
            <person name="Fan L.J."/>
            <person name="van de Weg E."/>
            <person name="Wang J.Y."/>
            <person name="Gao Z.S."/>
        </authorList>
    </citation>
    <scope>NUCLEOTIDE SEQUENCE [LARGE SCALE GENOMIC DNA]</scope>
    <source>
        <tissue evidence="2">Leaves</tissue>
    </source>
</reference>
<evidence type="ECO:0000313" key="2">
    <source>
        <dbReference type="EMBL" id="KAB1217337.1"/>
    </source>
</evidence>
<dbReference type="Proteomes" id="UP000516437">
    <property type="component" value="Chromosome 4"/>
</dbReference>
<organism evidence="2 3">
    <name type="scientific">Morella rubra</name>
    <name type="common">Chinese bayberry</name>
    <dbReference type="NCBI Taxonomy" id="262757"/>
    <lineage>
        <taxon>Eukaryota</taxon>
        <taxon>Viridiplantae</taxon>
        <taxon>Streptophyta</taxon>
        <taxon>Embryophyta</taxon>
        <taxon>Tracheophyta</taxon>
        <taxon>Spermatophyta</taxon>
        <taxon>Magnoliopsida</taxon>
        <taxon>eudicotyledons</taxon>
        <taxon>Gunneridae</taxon>
        <taxon>Pentapetalae</taxon>
        <taxon>rosids</taxon>
        <taxon>fabids</taxon>
        <taxon>Fagales</taxon>
        <taxon>Myricaceae</taxon>
        <taxon>Morella</taxon>
    </lineage>
</organism>
<keyword evidence="1" id="KW-0472">Membrane</keyword>
<keyword evidence="1" id="KW-0812">Transmembrane</keyword>
<feature type="transmembrane region" description="Helical" evidence="1">
    <location>
        <begin position="387"/>
        <end position="411"/>
    </location>
</feature>
<dbReference type="EMBL" id="RXIC02000022">
    <property type="protein sequence ID" value="KAB1217337.1"/>
    <property type="molecule type" value="Genomic_DNA"/>
</dbReference>
<dbReference type="OrthoDB" id="1846188at2759"/>
<evidence type="ECO:0000313" key="3">
    <source>
        <dbReference type="Proteomes" id="UP000516437"/>
    </source>
</evidence>
<evidence type="ECO:0000256" key="1">
    <source>
        <dbReference type="SAM" id="Phobius"/>
    </source>
</evidence>
<dbReference type="InterPro" id="IPR004158">
    <property type="entry name" value="DUF247_pln"/>
</dbReference>
<dbReference type="AlphaFoldDB" id="A0A6A1VZP0"/>
<gene>
    <name evidence="2" type="ORF">CJ030_MR4G020984</name>
</gene>
<keyword evidence="3" id="KW-1185">Reference proteome</keyword>
<keyword evidence="1" id="KW-1133">Transmembrane helix</keyword>
<proteinExistence type="predicted"/>
<accession>A0A6A1VZP0</accession>
<dbReference type="Pfam" id="PF03140">
    <property type="entry name" value="DUF247"/>
    <property type="match status" value="1"/>
</dbReference>